<protein>
    <recommendedName>
        <fullName evidence="1">Integrase core domain-containing protein</fullName>
    </recommendedName>
</protein>
<dbReference type="OrthoDB" id="5946233at2759"/>
<keyword evidence="3" id="KW-1185">Reference proteome</keyword>
<sequence length="266" mass="31045">RLTDRQIVQELQKHIDTNEYGIGLTKFVQIRNSLGLYRTCQQQHTPETIREAMVELRAMYPKAGAQEMVSLLFHEYSMSVARSAVHEYFAIHEPQLVQQHRAGRLQRRRFWAAGVNDIWAVDQHDKWLRFGLALHTGIEPFSGRILWMKVWHSNRNPQLILSYYLSTVEEFGFAPLVTQSDPGSENFGIANAQTMLRQMHDPALAGFIQHCWMRTKKNVMPEIAWSQLRRRFSPGFESLLEEGVQGSLFDIDNTLQQMVFRWIFIP</sequence>
<dbReference type="Pfam" id="PF24764">
    <property type="entry name" value="rva_4"/>
    <property type="match status" value="1"/>
</dbReference>
<dbReference type="Proteomes" id="UP000053647">
    <property type="component" value="Unassembled WGS sequence"/>
</dbReference>
<dbReference type="PANTHER" id="PTHR46177:SF1">
    <property type="entry name" value="INTEGRASE CATALYTIC DOMAIN-CONTAINING PROTEIN"/>
    <property type="match status" value="1"/>
</dbReference>
<dbReference type="HOGENOM" id="CLU_038374_0_0_1"/>
<feature type="non-terminal residue" evidence="2">
    <location>
        <position position="266"/>
    </location>
</feature>
<dbReference type="EMBL" id="KN820168">
    <property type="protein sequence ID" value="KIJ06765.1"/>
    <property type="molecule type" value="Genomic_DNA"/>
</dbReference>
<dbReference type="PANTHER" id="PTHR46177">
    <property type="entry name" value="INTEGRASE CATALYTIC DOMAIN-CONTAINING PROTEIN"/>
    <property type="match status" value="1"/>
</dbReference>
<feature type="domain" description="Integrase core" evidence="1">
    <location>
        <begin position="114"/>
        <end position="266"/>
    </location>
</feature>
<dbReference type="InterPro" id="IPR058913">
    <property type="entry name" value="Integrase_dom_put"/>
</dbReference>
<dbReference type="AlphaFoldDB" id="A0A0C9SVR5"/>
<evidence type="ECO:0000259" key="1">
    <source>
        <dbReference type="Pfam" id="PF24764"/>
    </source>
</evidence>
<organism evidence="2 3">
    <name type="scientific">Paxillus involutus ATCC 200175</name>
    <dbReference type="NCBI Taxonomy" id="664439"/>
    <lineage>
        <taxon>Eukaryota</taxon>
        <taxon>Fungi</taxon>
        <taxon>Dikarya</taxon>
        <taxon>Basidiomycota</taxon>
        <taxon>Agaricomycotina</taxon>
        <taxon>Agaricomycetes</taxon>
        <taxon>Agaricomycetidae</taxon>
        <taxon>Boletales</taxon>
        <taxon>Paxilineae</taxon>
        <taxon>Paxillaceae</taxon>
        <taxon>Paxillus</taxon>
    </lineage>
</organism>
<evidence type="ECO:0000313" key="2">
    <source>
        <dbReference type="EMBL" id="KIJ06765.1"/>
    </source>
</evidence>
<feature type="non-terminal residue" evidence="2">
    <location>
        <position position="1"/>
    </location>
</feature>
<accession>A0A0C9SVR5</accession>
<reference evidence="2 3" key="1">
    <citation type="submission" date="2014-06" db="EMBL/GenBank/DDBJ databases">
        <authorList>
            <consortium name="DOE Joint Genome Institute"/>
            <person name="Kuo A."/>
            <person name="Kohler A."/>
            <person name="Nagy L.G."/>
            <person name="Floudas D."/>
            <person name="Copeland A."/>
            <person name="Barry K.W."/>
            <person name="Cichocki N."/>
            <person name="Veneault-Fourrey C."/>
            <person name="LaButti K."/>
            <person name="Lindquist E.A."/>
            <person name="Lipzen A."/>
            <person name="Lundell T."/>
            <person name="Morin E."/>
            <person name="Murat C."/>
            <person name="Sun H."/>
            <person name="Tunlid A."/>
            <person name="Henrissat B."/>
            <person name="Grigoriev I.V."/>
            <person name="Hibbett D.S."/>
            <person name="Martin F."/>
            <person name="Nordberg H.P."/>
            <person name="Cantor M.N."/>
            <person name="Hua S.X."/>
        </authorList>
    </citation>
    <scope>NUCLEOTIDE SEQUENCE [LARGE SCALE GENOMIC DNA]</scope>
    <source>
        <strain evidence="2 3">ATCC 200175</strain>
    </source>
</reference>
<reference evidence="3" key="2">
    <citation type="submission" date="2015-01" db="EMBL/GenBank/DDBJ databases">
        <title>Evolutionary Origins and Diversification of the Mycorrhizal Mutualists.</title>
        <authorList>
            <consortium name="DOE Joint Genome Institute"/>
            <consortium name="Mycorrhizal Genomics Consortium"/>
            <person name="Kohler A."/>
            <person name="Kuo A."/>
            <person name="Nagy L.G."/>
            <person name="Floudas D."/>
            <person name="Copeland A."/>
            <person name="Barry K.W."/>
            <person name="Cichocki N."/>
            <person name="Veneault-Fourrey C."/>
            <person name="LaButti K."/>
            <person name="Lindquist E.A."/>
            <person name="Lipzen A."/>
            <person name="Lundell T."/>
            <person name="Morin E."/>
            <person name="Murat C."/>
            <person name="Riley R."/>
            <person name="Ohm R."/>
            <person name="Sun H."/>
            <person name="Tunlid A."/>
            <person name="Henrissat B."/>
            <person name="Grigoriev I.V."/>
            <person name="Hibbett D.S."/>
            <person name="Martin F."/>
        </authorList>
    </citation>
    <scope>NUCLEOTIDE SEQUENCE [LARGE SCALE GENOMIC DNA]</scope>
    <source>
        <strain evidence="3">ATCC 200175</strain>
    </source>
</reference>
<name>A0A0C9SVR5_PAXIN</name>
<gene>
    <name evidence="2" type="ORF">PAXINDRAFT_51094</name>
</gene>
<proteinExistence type="predicted"/>
<evidence type="ECO:0000313" key="3">
    <source>
        <dbReference type="Proteomes" id="UP000053647"/>
    </source>
</evidence>